<keyword evidence="8 10" id="KW-0472">Membrane</keyword>
<dbReference type="InterPro" id="IPR050222">
    <property type="entry name" value="MATE_MdtK"/>
</dbReference>
<comment type="caution">
    <text evidence="11">The sequence shown here is derived from an EMBL/GenBank/DDBJ whole genome shotgun (WGS) entry which is preliminary data.</text>
</comment>
<keyword evidence="5 10" id="KW-0812">Transmembrane</keyword>
<feature type="transmembrane region" description="Helical" evidence="10">
    <location>
        <begin position="112"/>
        <end position="131"/>
    </location>
</feature>
<feature type="transmembrane region" description="Helical" evidence="10">
    <location>
        <begin position="379"/>
        <end position="400"/>
    </location>
</feature>
<dbReference type="InterPro" id="IPR002528">
    <property type="entry name" value="MATE_fam"/>
</dbReference>
<evidence type="ECO:0000313" key="12">
    <source>
        <dbReference type="Proteomes" id="UP000193335"/>
    </source>
</evidence>
<dbReference type="Pfam" id="PF01554">
    <property type="entry name" value="MatE"/>
    <property type="match status" value="2"/>
</dbReference>
<evidence type="ECO:0000256" key="3">
    <source>
        <dbReference type="ARBA" id="ARBA00022449"/>
    </source>
</evidence>
<dbReference type="PANTHER" id="PTHR43298">
    <property type="entry name" value="MULTIDRUG RESISTANCE PROTEIN NORM-RELATED"/>
    <property type="match status" value="1"/>
</dbReference>
<dbReference type="InterPro" id="IPR048279">
    <property type="entry name" value="MdtK-like"/>
</dbReference>
<organism evidence="11 12">
    <name type="scientific">Bradyrhizobium japonicum</name>
    <dbReference type="NCBI Taxonomy" id="375"/>
    <lineage>
        <taxon>Bacteria</taxon>
        <taxon>Pseudomonadati</taxon>
        <taxon>Pseudomonadota</taxon>
        <taxon>Alphaproteobacteria</taxon>
        <taxon>Hyphomicrobiales</taxon>
        <taxon>Nitrobacteraceae</taxon>
        <taxon>Bradyrhizobium</taxon>
    </lineage>
</organism>
<feature type="transmembrane region" description="Helical" evidence="10">
    <location>
        <begin position="412"/>
        <end position="432"/>
    </location>
</feature>
<evidence type="ECO:0000313" key="11">
    <source>
        <dbReference type="EMBL" id="OSJ36850.1"/>
    </source>
</evidence>
<feature type="transmembrane region" description="Helical" evidence="10">
    <location>
        <begin position="180"/>
        <end position="200"/>
    </location>
</feature>
<dbReference type="EMBL" id="NAFL01000168">
    <property type="protein sequence ID" value="OSJ36850.1"/>
    <property type="molecule type" value="Genomic_DNA"/>
</dbReference>
<comment type="subcellular location">
    <subcellularLocation>
        <location evidence="1">Cell inner membrane</location>
        <topology evidence="1">Multi-pass membrane protein</topology>
    </subcellularLocation>
</comment>
<keyword evidence="2" id="KW-0813">Transport</keyword>
<name>A0A1Y2JXI4_BRAJP</name>
<evidence type="ECO:0000256" key="2">
    <source>
        <dbReference type="ARBA" id="ARBA00022448"/>
    </source>
</evidence>
<evidence type="ECO:0000256" key="6">
    <source>
        <dbReference type="ARBA" id="ARBA00022989"/>
    </source>
</evidence>
<keyword evidence="6 10" id="KW-1133">Transmembrane helix</keyword>
<evidence type="ECO:0000256" key="8">
    <source>
        <dbReference type="ARBA" id="ARBA00023136"/>
    </source>
</evidence>
<keyword evidence="4" id="KW-1003">Cell membrane</keyword>
<evidence type="ECO:0000256" key="10">
    <source>
        <dbReference type="SAM" id="Phobius"/>
    </source>
</evidence>
<feature type="transmembrane region" description="Helical" evidence="10">
    <location>
        <begin position="259"/>
        <end position="285"/>
    </location>
</feature>
<dbReference type="GO" id="GO:0042910">
    <property type="term" value="F:xenobiotic transmembrane transporter activity"/>
    <property type="evidence" value="ECO:0007669"/>
    <property type="project" value="InterPro"/>
</dbReference>
<dbReference type="PANTHER" id="PTHR43298:SF2">
    <property type="entry name" value="FMN_FAD EXPORTER YEEO-RELATED"/>
    <property type="match status" value="1"/>
</dbReference>
<reference evidence="11 12" key="1">
    <citation type="submission" date="2017-03" db="EMBL/GenBank/DDBJ databases">
        <title>Whole genome sequences of fourteen strains of Bradyrhizobium canariense and one strain of Bradyrhizobium japonicum isolated from Lupinus (Papilionoideae: Genisteae) species in Algeria.</title>
        <authorList>
            <person name="Crovadore J."/>
            <person name="Chekireb D."/>
            <person name="Brachmann A."/>
            <person name="Chablais R."/>
            <person name="Cochard B."/>
            <person name="Lefort F."/>
        </authorList>
    </citation>
    <scope>NUCLEOTIDE SEQUENCE [LARGE SCALE GENOMIC DNA]</scope>
    <source>
        <strain evidence="11 12">UBMA197</strain>
    </source>
</reference>
<feature type="transmembrane region" description="Helical" evidence="10">
    <location>
        <begin position="212"/>
        <end position="233"/>
    </location>
</feature>
<dbReference type="CDD" id="cd13131">
    <property type="entry name" value="MATE_NorM_like"/>
    <property type="match status" value="1"/>
</dbReference>
<evidence type="ECO:0000256" key="4">
    <source>
        <dbReference type="ARBA" id="ARBA00022475"/>
    </source>
</evidence>
<feature type="transmembrane region" description="Helical" evidence="10">
    <location>
        <begin position="339"/>
        <end position="359"/>
    </location>
</feature>
<dbReference type="Proteomes" id="UP000193335">
    <property type="component" value="Unassembled WGS sequence"/>
</dbReference>
<proteinExistence type="predicted"/>
<sequence length="473" mass="50312">MDEIVETKPARPSRYGLTRWVVGRELAVELSETTKLALPMVLTQVGQIAMITTDLAFIGRIGTEALAAAALAGRVYLVCVTFGFGVLAAIAPVAAQAFAADNLAVLRRSLRMGLCAALLLSLPMMAFAFHGEHILLALGQGPDVSRLAQQYLRGLAWGVAPALCFQAIRNFMAAVNRPEPVFWIMLTATPMNGLLVYVLIYGKLGLPRLDLFGAALATTLVNCGTFSAGLWVATMRRPFRDYHVLVDLWRFDWPLMRQLIVIGAPISVASLIGYGFFTAAALLAGLISPSALAAHQIAFQVAAILFMLSFGISMAAAVRVGHAVGRNDGPGVKRAGLAASLLGIVITAILTLTVIAARFEIAVLFLDQSADDADATIGLAAKLLLVGASFFISDSVANITAGSLRGLKDTRVLFVFAGIAYWLIGFSLSYALSLKMGLGAIGIWIGLSIGTTVYAGLLVLRFLLVANRFILQR</sequence>
<accession>A0A1Y2JXI4</accession>
<gene>
    <name evidence="11" type="ORF">BSZ19_02215</name>
</gene>
<evidence type="ECO:0000256" key="5">
    <source>
        <dbReference type="ARBA" id="ARBA00022692"/>
    </source>
</evidence>
<protein>
    <recommendedName>
        <fullName evidence="9">Multidrug-efflux transporter</fullName>
    </recommendedName>
</protein>
<feature type="transmembrane region" description="Helical" evidence="10">
    <location>
        <begin position="438"/>
        <end position="464"/>
    </location>
</feature>
<evidence type="ECO:0000256" key="1">
    <source>
        <dbReference type="ARBA" id="ARBA00004429"/>
    </source>
</evidence>
<dbReference type="GO" id="GO:0006811">
    <property type="term" value="P:monoatomic ion transport"/>
    <property type="evidence" value="ECO:0007669"/>
    <property type="project" value="UniProtKB-KW"/>
</dbReference>
<evidence type="ECO:0000256" key="7">
    <source>
        <dbReference type="ARBA" id="ARBA00023065"/>
    </source>
</evidence>
<dbReference type="AlphaFoldDB" id="A0A1Y2JXI4"/>
<keyword evidence="3" id="KW-0050">Antiport</keyword>
<feature type="transmembrane region" description="Helical" evidence="10">
    <location>
        <begin position="75"/>
        <end position="100"/>
    </location>
</feature>
<dbReference type="NCBIfam" id="TIGR00797">
    <property type="entry name" value="matE"/>
    <property type="match status" value="1"/>
</dbReference>
<evidence type="ECO:0000256" key="9">
    <source>
        <dbReference type="ARBA" id="ARBA00031636"/>
    </source>
</evidence>
<feature type="transmembrane region" description="Helical" evidence="10">
    <location>
        <begin position="297"/>
        <end position="318"/>
    </location>
</feature>
<dbReference type="GO" id="GO:0015297">
    <property type="term" value="F:antiporter activity"/>
    <property type="evidence" value="ECO:0007669"/>
    <property type="project" value="UniProtKB-KW"/>
</dbReference>
<keyword evidence="7" id="KW-0406">Ion transport</keyword>
<dbReference type="GO" id="GO:0005886">
    <property type="term" value="C:plasma membrane"/>
    <property type="evidence" value="ECO:0007669"/>
    <property type="project" value="UniProtKB-SubCell"/>
</dbReference>
<dbReference type="PIRSF" id="PIRSF006603">
    <property type="entry name" value="DinF"/>
    <property type="match status" value="1"/>
</dbReference>